<dbReference type="Pfam" id="PF00072">
    <property type="entry name" value="Response_reg"/>
    <property type="match status" value="1"/>
</dbReference>
<dbReference type="EMBL" id="MFNF01000001">
    <property type="protein sequence ID" value="OGH04981.1"/>
    <property type="molecule type" value="Genomic_DNA"/>
</dbReference>
<evidence type="ECO:0000256" key="11">
    <source>
        <dbReference type="PROSITE-ProRule" id="PRU00169"/>
    </source>
</evidence>
<dbReference type="Pfam" id="PF08448">
    <property type="entry name" value="PAS_4"/>
    <property type="match status" value="1"/>
</dbReference>
<dbReference type="CDD" id="cd16922">
    <property type="entry name" value="HATPase_EvgS-ArcB-TorS-like"/>
    <property type="match status" value="1"/>
</dbReference>
<dbReference type="InterPro" id="IPR003594">
    <property type="entry name" value="HATPase_dom"/>
</dbReference>
<comment type="catalytic activity">
    <reaction evidence="1">
        <text>ATP + protein L-histidine = ADP + protein N-phospho-L-histidine.</text>
        <dbReference type="EC" id="2.7.13.3"/>
    </reaction>
</comment>
<dbReference type="InterPro" id="IPR004358">
    <property type="entry name" value="Sig_transdc_His_kin-like_C"/>
</dbReference>
<dbReference type="SMART" id="SM00091">
    <property type="entry name" value="PAS"/>
    <property type="match status" value="1"/>
</dbReference>
<dbReference type="Pfam" id="PF00512">
    <property type="entry name" value="HisKA"/>
    <property type="match status" value="1"/>
</dbReference>
<dbReference type="EC" id="2.7.13.3" evidence="2"/>
<organism evidence="16 17">
    <name type="scientific">Candidatus Lambdaproteobacteria bacterium RIFOXYD2_FULL_56_26</name>
    <dbReference type="NCBI Taxonomy" id="1817773"/>
    <lineage>
        <taxon>Bacteria</taxon>
        <taxon>Pseudomonadati</taxon>
        <taxon>Pseudomonadota</taxon>
        <taxon>Candidatus Lambdaproteobacteria</taxon>
    </lineage>
</organism>
<dbReference type="PANTHER" id="PTHR45339:SF1">
    <property type="entry name" value="HYBRID SIGNAL TRANSDUCTION HISTIDINE KINASE J"/>
    <property type="match status" value="1"/>
</dbReference>
<name>A0A1F6H3M7_9PROT</name>
<feature type="domain" description="Histidine kinase" evidence="13">
    <location>
        <begin position="524"/>
        <end position="742"/>
    </location>
</feature>
<evidence type="ECO:0000313" key="17">
    <source>
        <dbReference type="Proteomes" id="UP000177583"/>
    </source>
</evidence>
<evidence type="ECO:0000259" key="15">
    <source>
        <dbReference type="PROSITE" id="PS50112"/>
    </source>
</evidence>
<dbReference type="GO" id="GO:0000155">
    <property type="term" value="F:phosphorelay sensor kinase activity"/>
    <property type="evidence" value="ECO:0007669"/>
    <property type="project" value="InterPro"/>
</dbReference>
<dbReference type="InterPro" id="IPR011006">
    <property type="entry name" value="CheY-like_superfamily"/>
</dbReference>
<keyword evidence="8" id="KW-0902">Two-component regulatory system</keyword>
<evidence type="ECO:0000259" key="13">
    <source>
        <dbReference type="PROSITE" id="PS50109"/>
    </source>
</evidence>
<dbReference type="InterPro" id="IPR036890">
    <property type="entry name" value="HATPase_C_sf"/>
</dbReference>
<keyword evidence="12" id="KW-1133">Transmembrane helix</keyword>
<feature type="modified residue" description="4-aspartylphosphate" evidence="11">
    <location>
        <position position="940"/>
    </location>
</feature>
<dbReference type="Proteomes" id="UP000177583">
    <property type="component" value="Unassembled WGS sequence"/>
</dbReference>
<dbReference type="InterPro" id="IPR013656">
    <property type="entry name" value="PAS_4"/>
</dbReference>
<dbReference type="Pfam" id="PF02518">
    <property type="entry name" value="HATPase_c"/>
    <property type="match status" value="1"/>
</dbReference>
<dbReference type="PRINTS" id="PR00344">
    <property type="entry name" value="BCTRLSENSOR"/>
</dbReference>
<evidence type="ECO:0000259" key="14">
    <source>
        <dbReference type="PROSITE" id="PS50110"/>
    </source>
</evidence>
<dbReference type="CDD" id="cd17546">
    <property type="entry name" value="REC_hyHK_CKI1_RcsC-like"/>
    <property type="match status" value="1"/>
</dbReference>
<sequence length="1020" mass="113523">MLLTGASPVWAGGVLALTGEPVSHPWNHGLEQGFKKGANEAGLFLPLSWRSFEAAEWTDPTSGPTLAALLGQSYKNNRPDLILVTDPATLEWATGDGAAFVQGTPLLVGLKTPLSPAALTGEERIGGMVSTPDLELQLKAALQLFPQTQEVYVVNDPSGPGALLKPLLTEPVAHFRNLTFLFLEGLDFERLGRELNQLPQDSLVLLGYSEALEQAQQLPALERPVPILPLFAYQIPWGALGGPVVSSFYLGKNLAAQAVPLLETKGGGTVQQKSLLTWIYNRHALKELGLERNQLQAQALFWGPEENNHRAWALSLSLFGCFVLGLATFYLGYYFWKKSQAERNLVHANRWLETQVNQSTDEMEQIYRRIQQELGERKGAEQALFASEQRFKAFVDHTPVGILVSDPQGQIEYANPALAAFFKIESDSLVDKPVTDFFPKDLVVFGNDTGTQEELQPREWALNLKGTKQVLLSKTAIFSGPEKERRAITFVVDITGIKRIETQLRRANEEARSAVKAKAEFLATMSHEIRTPLNSVLGMSNLLRDTHLDEDQQEYIEAITTSGENLLNILNGILDYSKIEAGRMEIHEGRVDPLNLMETVIEILNVQAEVKGLDLACQMDSEVPWSVLADETRLNQVLINLVGNAIKFTEQGSVQLVCRLDAAKTSLEFQVRDTGIGIPQEYQDNLFEAFKQVDGSLSRKYGGTGLGLAICKKLVLLMGGRIWMESEPKVGSNFSFTLPLKPFKRELKNFEKANDPAFLSKRLLWVSDDLNKTKVLLDPLEQWGLKVTVVNSRFWSPQLLKESVDLILVDRRLTDLSLKPFLAELKQAAPGPVLYLKGEKEAKKDPWSLPWPMRRSFLYGTLERALSGKLEENLGGKKAAYPELAKLYPMEILVADDNPLNLRLTSKMLERMGYVATTATDGEEAVQKVVEGAFQLVLMDIQMPRMDGIMATHQIWDQMGNHRPKILALTANAATEDLLSYAAQGFDGYLTKPLMPQTLVDTLQMWGQFFQKQALKTEPA</sequence>
<keyword evidence="12" id="KW-0812">Transmembrane</keyword>
<dbReference type="SMART" id="SM00387">
    <property type="entry name" value="HATPase_c"/>
    <property type="match status" value="1"/>
</dbReference>
<feature type="transmembrane region" description="Helical" evidence="12">
    <location>
        <begin position="311"/>
        <end position="336"/>
    </location>
</feature>
<comment type="caution">
    <text evidence="16">The sequence shown here is derived from an EMBL/GenBank/DDBJ whole genome shotgun (WGS) entry which is preliminary data.</text>
</comment>
<evidence type="ECO:0000256" key="6">
    <source>
        <dbReference type="ARBA" id="ARBA00022777"/>
    </source>
</evidence>
<dbReference type="InterPro" id="IPR003661">
    <property type="entry name" value="HisK_dim/P_dom"/>
</dbReference>
<dbReference type="InterPro" id="IPR001789">
    <property type="entry name" value="Sig_transdc_resp-reg_receiver"/>
</dbReference>
<dbReference type="Gene3D" id="1.10.287.130">
    <property type="match status" value="1"/>
</dbReference>
<evidence type="ECO:0000256" key="12">
    <source>
        <dbReference type="SAM" id="Phobius"/>
    </source>
</evidence>
<keyword evidence="6" id="KW-0418">Kinase</keyword>
<dbReference type="InterPro" id="IPR000014">
    <property type="entry name" value="PAS"/>
</dbReference>
<dbReference type="NCBIfam" id="TIGR00229">
    <property type="entry name" value="sensory_box"/>
    <property type="match status" value="1"/>
</dbReference>
<evidence type="ECO:0000256" key="3">
    <source>
        <dbReference type="ARBA" id="ARBA00022553"/>
    </source>
</evidence>
<evidence type="ECO:0000256" key="9">
    <source>
        <dbReference type="ARBA" id="ARBA00064003"/>
    </source>
</evidence>
<feature type="domain" description="PAS" evidence="15">
    <location>
        <begin position="387"/>
        <end position="441"/>
    </location>
</feature>
<dbReference type="SUPFAM" id="SSF55785">
    <property type="entry name" value="PYP-like sensor domain (PAS domain)"/>
    <property type="match status" value="1"/>
</dbReference>
<keyword evidence="4" id="KW-0808">Transferase</keyword>
<dbReference type="CDD" id="cd00130">
    <property type="entry name" value="PAS"/>
    <property type="match status" value="1"/>
</dbReference>
<evidence type="ECO:0000256" key="5">
    <source>
        <dbReference type="ARBA" id="ARBA00022741"/>
    </source>
</evidence>
<dbReference type="GO" id="GO:0005524">
    <property type="term" value="F:ATP binding"/>
    <property type="evidence" value="ECO:0007669"/>
    <property type="project" value="UniProtKB-KW"/>
</dbReference>
<dbReference type="SUPFAM" id="SSF52172">
    <property type="entry name" value="CheY-like"/>
    <property type="match status" value="2"/>
</dbReference>
<evidence type="ECO:0000256" key="2">
    <source>
        <dbReference type="ARBA" id="ARBA00012438"/>
    </source>
</evidence>
<comment type="subunit">
    <text evidence="9">At low DSF concentrations, interacts with RpfF.</text>
</comment>
<dbReference type="PANTHER" id="PTHR45339">
    <property type="entry name" value="HYBRID SIGNAL TRANSDUCTION HISTIDINE KINASE J"/>
    <property type="match status" value="1"/>
</dbReference>
<evidence type="ECO:0000256" key="7">
    <source>
        <dbReference type="ARBA" id="ARBA00022840"/>
    </source>
</evidence>
<dbReference type="Gene3D" id="3.40.50.2300">
    <property type="match status" value="1"/>
</dbReference>
<evidence type="ECO:0000256" key="8">
    <source>
        <dbReference type="ARBA" id="ARBA00023012"/>
    </source>
</evidence>
<dbReference type="InterPro" id="IPR005467">
    <property type="entry name" value="His_kinase_dom"/>
</dbReference>
<dbReference type="Gene3D" id="3.30.450.20">
    <property type="entry name" value="PAS domain"/>
    <property type="match status" value="1"/>
</dbReference>
<evidence type="ECO:0000256" key="1">
    <source>
        <dbReference type="ARBA" id="ARBA00000085"/>
    </source>
</evidence>
<dbReference type="PROSITE" id="PS50110">
    <property type="entry name" value="RESPONSE_REGULATORY"/>
    <property type="match status" value="1"/>
</dbReference>
<protein>
    <recommendedName>
        <fullName evidence="10">Sensory/regulatory protein RpfC</fullName>
        <ecNumber evidence="2">2.7.13.3</ecNumber>
    </recommendedName>
</protein>
<dbReference type="PROSITE" id="PS50109">
    <property type="entry name" value="HIS_KIN"/>
    <property type="match status" value="1"/>
</dbReference>
<dbReference type="SUPFAM" id="SSF55874">
    <property type="entry name" value="ATPase domain of HSP90 chaperone/DNA topoisomerase II/histidine kinase"/>
    <property type="match status" value="1"/>
</dbReference>
<keyword evidence="5" id="KW-0547">Nucleotide-binding</keyword>
<dbReference type="AlphaFoldDB" id="A0A1F6H3M7"/>
<dbReference type="InterPro" id="IPR036097">
    <property type="entry name" value="HisK_dim/P_sf"/>
</dbReference>
<dbReference type="SUPFAM" id="SSF47384">
    <property type="entry name" value="Homodimeric domain of signal transducing histidine kinase"/>
    <property type="match status" value="1"/>
</dbReference>
<dbReference type="PROSITE" id="PS50112">
    <property type="entry name" value="PAS"/>
    <property type="match status" value="1"/>
</dbReference>
<accession>A0A1F6H3M7</accession>
<proteinExistence type="predicted"/>
<evidence type="ECO:0000313" key="16">
    <source>
        <dbReference type="EMBL" id="OGH04981.1"/>
    </source>
</evidence>
<dbReference type="SMART" id="SM00448">
    <property type="entry name" value="REC"/>
    <property type="match status" value="1"/>
</dbReference>
<reference evidence="16 17" key="1">
    <citation type="journal article" date="2016" name="Nat. Commun.">
        <title>Thousands of microbial genomes shed light on interconnected biogeochemical processes in an aquifer system.</title>
        <authorList>
            <person name="Anantharaman K."/>
            <person name="Brown C.T."/>
            <person name="Hug L.A."/>
            <person name="Sharon I."/>
            <person name="Castelle C.J."/>
            <person name="Probst A.J."/>
            <person name="Thomas B.C."/>
            <person name="Singh A."/>
            <person name="Wilkins M.J."/>
            <person name="Karaoz U."/>
            <person name="Brodie E.L."/>
            <person name="Williams K.H."/>
            <person name="Hubbard S.S."/>
            <person name="Banfield J.F."/>
        </authorList>
    </citation>
    <scope>NUCLEOTIDE SEQUENCE [LARGE SCALE GENOMIC DNA]</scope>
</reference>
<gene>
    <name evidence="16" type="ORF">A2557_08385</name>
</gene>
<dbReference type="SMART" id="SM00388">
    <property type="entry name" value="HisKA"/>
    <property type="match status" value="1"/>
</dbReference>
<keyword evidence="7" id="KW-0067">ATP-binding</keyword>
<feature type="domain" description="Response regulatory" evidence="14">
    <location>
        <begin position="891"/>
        <end position="1007"/>
    </location>
</feature>
<dbReference type="Gene3D" id="3.30.565.10">
    <property type="entry name" value="Histidine kinase-like ATPase, C-terminal domain"/>
    <property type="match status" value="1"/>
</dbReference>
<dbReference type="FunFam" id="3.30.565.10:FF:000010">
    <property type="entry name" value="Sensor histidine kinase RcsC"/>
    <property type="match status" value="1"/>
</dbReference>
<dbReference type="FunFam" id="1.10.287.130:FF:000002">
    <property type="entry name" value="Two-component osmosensing histidine kinase"/>
    <property type="match status" value="1"/>
</dbReference>
<keyword evidence="12" id="KW-0472">Membrane</keyword>
<evidence type="ECO:0000256" key="10">
    <source>
        <dbReference type="ARBA" id="ARBA00068150"/>
    </source>
</evidence>
<dbReference type="InterPro" id="IPR035965">
    <property type="entry name" value="PAS-like_dom_sf"/>
</dbReference>
<keyword evidence="3 11" id="KW-0597">Phosphoprotein</keyword>
<dbReference type="CDD" id="cd00082">
    <property type="entry name" value="HisKA"/>
    <property type="match status" value="1"/>
</dbReference>
<evidence type="ECO:0000256" key="4">
    <source>
        <dbReference type="ARBA" id="ARBA00022679"/>
    </source>
</evidence>